<dbReference type="OrthoDB" id="10006959at2"/>
<organism evidence="2 3">
    <name type="scientific">Aeribacillus pallidus</name>
    <dbReference type="NCBI Taxonomy" id="33936"/>
    <lineage>
        <taxon>Bacteria</taxon>
        <taxon>Bacillati</taxon>
        <taxon>Bacillota</taxon>
        <taxon>Bacilli</taxon>
        <taxon>Bacillales</taxon>
        <taxon>Bacillaceae</taxon>
        <taxon>Aeribacillus</taxon>
    </lineage>
</organism>
<sequence length="150" mass="17163">MVNEIKMYFSRHKPIYVILAAIMIGCGLQYFILSNENMKSVQDALSEESESLIFQSFSVDIIALIALLYYIFCSAASIMKDGVFEKNKSTRKMILHKIYASYLFVFICNGIIVLSTSIIVIILYGFHHDIFYHALLLLIAKSYTAIFYVT</sequence>
<keyword evidence="1" id="KW-0472">Membrane</keyword>
<dbReference type="AlphaFoldDB" id="A0A165Y979"/>
<feature type="transmembrane region" description="Helical" evidence="1">
    <location>
        <begin position="15"/>
        <end position="33"/>
    </location>
</feature>
<dbReference type="STRING" id="33936.AZI98_04545"/>
<protein>
    <submittedName>
        <fullName evidence="2">Uncharacterized protein</fullName>
    </submittedName>
</protein>
<reference evidence="2 3" key="1">
    <citation type="submission" date="2016-04" db="EMBL/GenBank/DDBJ databases">
        <title>Draft genome sequence of Aeribacillus pallidus 8m3 from petroleum reservoir.</title>
        <authorList>
            <person name="Poltaraus A.B."/>
            <person name="Nazina T.N."/>
            <person name="Tourova T.P."/>
            <person name="Malakho S.M."/>
            <person name="Korshunova A.V."/>
            <person name="Sokolova D.S."/>
        </authorList>
    </citation>
    <scope>NUCLEOTIDE SEQUENCE [LARGE SCALE GENOMIC DNA]</scope>
    <source>
        <strain evidence="2 3">8m3</strain>
    </source>
</reference>
<accession>A0A165Y979</accession>
<keyword evidence="1" id="KW-0812">Transmembrane</keyword>
<dbReference type="PROSITE" id="PS51257">
    <property type="entry name" value="PROKAR_LIPOPROTEIN"/>
    <property type="match status" value="1"/>
</dbReference>
<dbReference type="RefSeq" id="WP_063387113.1">
    <property type="nucleotide sequence ID" value="NZ_LWBR01000013.1"/>
</dbReference>
<dbReference type="EMBL" id="LWBR01000013">
    <property type="protein sequence ID" value="KZN96854.1"/>
    <property type="molecule type" value="Genomic_DNA"/>
</dbReference>
<keyword evidence="3" id="KW-1185">Reference proteome</keyword>
<evidence type="ECO:0000256" key="1">
    <source>
        <dbReference type="SAM" id="Phobius"/>
    </source>
</evidence>
<dbReference type="GeneID" id="301124418"/>
<evidence type="ECO:0000313" key="2">
    <source>
        <dbReference type="EMBL" id="KZN96854.1"/>
    </source>
</evidence>
<keyword evidence="1" id="KW-1133">Transmembrane helix</keyword>
<proteinExistence type="predicted"/>
<evidence type="ECO:0000313" key="3">
    <source>
        <dbReference type="Proteomes" id="UP000076476"/>
    </source>
</evidence>
<feature type="transmembrane region" description="Helical" evidence="1">
    <location>
        <begin position="130"/>
        <end position="149"/>
    </location>
</feature>
<feature type="transmembrane region" description="Helical" evidence="1">
    <location>
        <begin position="53"/>
        <end position="78"/>
    </location>
</feature>
<gene>
    <name evidence="2" type="ORF">AZI98_04545</name>
</gene>
<comment type="caution">
    <text evidence="2">The sequence shown here is derived from an EMBL/GenBank/DDBJ whole genome shotgun (WGS) entry which is preliminary data.</text>
</comment>
<feature type="transmembrane region" description="Helical" evidence="1">
    <location>
        <begin position="99"/>
        <end position="124"/>
    </location>
</feature>
<dbReference type="Proteomes" id="UP000076476">
    <property type="component" value="Unassembled WGS sequence"/>
</dbReference>
<name>A0A165Y979_9BACI</name>